<dbReference type="Gene3D" id="3.40.33.10">
    <property type="entry name" value="CAP"/>
    <property type="match status" value="1"/>
</dbReference>
<feature type="signal peptide" evidence="2">
    <location>
        <begin position="1"/>
        <end position="24"/>
    </location>
</feature>
<feature type="chain" id="PRO_5020640657" evidence="2">
    <location>
        <begin position="25"/>
        <end position="153"/>
    </location>
</feature>
<dbReference type="CDD" id="cd05379">
    <property type="entry name" value="CAP_bacterial"/>
    <property type="match status" value="1"/>
</dbReference>
<name>A0A4R7W249_9PSEU</name>
<gene>
    <name evidence="4" type="ORF">CLV71_102641</name>
</gene>
<dbReference type="PANTHER" id="PTHR31157:SF1">
    <property type="entry name" value="SCP DOMAIN-CONTAINING PROTEIN"/>
    <property type="match status" value="1"/>
</dbReference>
<reference evidence="4 5" key="1">
    <citation type="submission" date="2019-03" db="EMBL/GenBank/DDBJ databases">
        <title>Genomic Encyclopedia of Archaeal and Bacterial Type Strains, Phase II (KMG-II): from individual species to whole genera.</title>
        <authorList>
            <person name="Goeker M."/>
        </authorList>
    </citation>
    <scope>NUCLEOTIDE SEQUENCE [LARGE SCALE GENOMIC DNA]</scope>
    <source>
        <strain evidence="4 5">DSM 45499</strain>
    </source>
</reference>
<comment type="caution">
    <text evidence="4">The sequence shown here is derived from an EMBL/GenBank/DDBJ whole genome shotgun (WGS) entry which is preliminary data.</text>
</comment>
<accession>A0A4R7W249</accession>
<keyword evidence="2" id="KW-0732">Signal</keyword>
<dbReference type="OrthoDB" id="8611574at2"/>
<dbReference type="SUPFAM" id="SSF55797">
    <property type="entry name" value="PR-1-like"/>
    <property type="match status" value="1"/>
</dbReference>
<dbReference type="InterPro" id="IPR014044">
    <property type="entry name" value="CAP_dom"/>
</dbReference>
<evidence type="ECO:0000313" key="5">
    <source>
        <dbReference type="Proteomes" id="UP000294927"/>
    </source>
</evidence>
<dbReference type="Pfam" id="PF00188">
    <property type="entry name" value="CAP"/>
    <property type="match status" value="1"/>
</dbReference>
<organism evidence="4 5">
    <name type="scientific">Actinophytocola oryzae</name>
    <dbReference type="NCBI Taxonomy" id="502181"/>
    <lineage>
        <taxon>Bacteria</taxon>
        <taxon>Bacillati</taxon>
        <taxon>Actinomycetota</taxon>
        <taxon>Actinomycetes</taxon>
        <taxon>Pseudonocardiales</taxon>
        <taxon>Pseudonocardiaceae</taxon>
    </lineage>
</organism>
<feature type="region of interest" description="Disordered" evidence="1">
    <location>
        <begin position="59"/>
        <end position="88"/>
    </location>
</feature>
<evidence type="ECO:0000256" key="2">
    <source>
        <dbReference type="SAM" id="SignalP"/>
    </source>
</evidence>
<dbReference type="InterPro" id="IPR035940">
    <property type="entry name" value="CAP_sf"/>
</dbReference>
<protein>
    <submittedName>
        <fullName evidence="4">Cysteine-rich secretory protein family protein</fullName>
    </submittedName>
</protein>
<proteinExistence type="predicted"/>
<evidence type="ECO:0000256" key="1">
    <source>
        <dbReference type="SAM" id="MobiDB-lite"/>
    </source>
</evidence>
<keyword evidence="5" id="KW-1185">Reference proteome</keyword>
<evidence type="ECO:0000259" key="3">
    <source>
        <dbReference type="Pfam" id="PF00188"/>
    </source>
</evidence>
<dbReference type="RefSeq" id="WP_133901800.1">
    <property type="nucleotide sequence ID" value="NZ_SOCP01000002.1"/>
</dbReference>
<evidence type="ECO:0000313" key="4">
    <source>
        <dbReference type="EMBL" id="TDV56574.1"/>
    </source>
</evidence>
<dbReference type="Proteomes" id="UP000294927">
    <property type="component" value="Unassembled WGS sequence"/>
</dbReference>
<feature type="domain" description="SCP" evidence="3">
    <location>
        <begin position="34"/>
        <end position="149"/>
    </location>
</feature>
<sequence length="153" mass="15711">MKRTTTIAVAAALGLSGVTGVARAASSYGQQVIALTNDQRAAHGCGRLAANNALGAAARGHSGDMARHSSMSHEGTDGSDPGDRITGAGYPATEWAENVAYGQSTPKEVVTAWMDSPGHRANILNCELAEIGVGRAVNNKGVAYWTQDFGARG</sequence>
<dbReference type="EMBL" id="SOCP01000002">
    <property type="protein sequence ID" value="TDV56574.1"/>
    <property type="molecule type" value="Genomic_DNA"/>
</dbReference>
<dbReference type="AlphaFoldDB" id="A0A4R7W249"/>
<dbReference type="PANTHER" id="PTHR31157">
    <property type="entry name" value="SCP DOMAIN-CONTAINING PROTEIN"/>
    <property type="match status" value="1"/>
</dbReference>